<evidence type="ECO:0000313" key="4">
    <source>
        <dbReference type="Proteomes" id="UP000510888"/>
    </source>
</evidence>
<dbReference type="Proteomes" id="UP000510888">
    <property type="component" value="Plasmid PPGU16_p2"/>
</dbReference>
<dbReference type="KEGG" id="plad:PPGU16_81170"/>
<sequence>MTHNKSSLATPAELHTFVGAALRAADLPAGDAEAIASLMVQADMQGSDGHGVIRLSQYVKRIEAGGINRVPKIRMVSDRPAMAVIDGDNGMGHLVVTAATKLAIEKARETGVAWVGTRNSNHAGPASLYARMAVEQKMIALYFAVGNANHMPPWGGTDLLLSTNPIAVAIPTKDEVDVVLDMASTATAYGKVKAKAKRGELMPEGWMMDRSGRPLVDPTKSDEGFLLPIGGHKGYGLALVIGILAGTLNGAAMGKQVVDFNKDSSTRTNTGQSIVVLDVNAFADLEDFTRAIDTLIGDLRNSAKLPGVDRIWMPGEQSAIKRERFRAGGIPISNGVLRDLDLLADQLSIGRLKTFSTATTGVL</sequence>
<comment type="similarity">
    <text evidence="1">Belongs to the LDH2/MDH2 oxidoreductase family.</text>
</comment>
<protein>
    <submittedName>
        <fullName evidence="3">Malate dehydrogenase</fullName>
    </submittedName>
</protein>
<dbReference type="InterPro" id="IPR043144">
    <property type="entry name" value="Mal/L-sulf/L-lact_DH-like_ah"/>
</dbReference>
<dbReference type="Gene3D" id="3.30.1370.60">
    <property type="entry name" value="Hypothetical oxidoreductase yiak, domain 2"/>
    <property type="match status" value="1"/>
</dbReference>
<dbReference type="Gene3D" id="1.10.1530.10">
    <property type="match status" value="1"/>
</dbReference>
<proteinExistence type="inferred from homology"/>
<dbReference type="AlphaFoldDB" id="A0A7I8C581"/>
<keyword evidence="3" id="KW-0614">Plasmid</keyword>
<geneLocation type="plasmid" evidence="3 4">
    <name>PPGU16_p2</name>
</geneLocation>
<dbReference type="GO" id="GO:0016491">
    <property type="term" value="F:oxidoreductase activity"/>
    <property type="evidence" value="ECO:0007669"/>
    <property type="project" value="UniProtKB-KW"/>
</dbReference>
<dbReference type="PANTHER" id="PTHR11091">
    <property type="entry name" value="OXIDOREDUCTASE-RELATED"/>
    <property type="match status" value="1"/>
</dbReference>
<dbReference type="EMBL" id="AP023177">
    <property type="protein sequence ID" value="BCF95050.1"/>
    <property type="molecule type" value="Genomic_DNA"/>
</dbReference>
<dbReference type="RefSeq" id="WP_180727263.1">
    <property type="nucleotide sequence ID" value="NZ_AP023177.1"/>
</dbReference>
<keyword evidence="2" id="KW-0560">Oxidoreductase</keyword>
<reference evidence="3 4" key="1">
    <citation type="journal article" date="2020" name="Genes (Basel)">
        <title>Genomic Comparison of Insect Gut Symbionts from Divergent Burkholderia Subclades.</title>
        <authorList>
            <person name="Takeshita K."/>
            <person name="Kikuchi Y."/>
        </authorList>
    </citation>
    <scope>NUCLEOTIDE SEQUENCE [LARGE SCALE GENOMIC DNA]</scope>
    <source>
        <strain evidence="3 4">PGU16</strain>
        <plasmid evidence="3 4">PPGU16_p2</plasmid>
    </source>
</reference>
<accession>A0A7I8C581</accession>
<evidence type="ECO:0000256" key="2">
    <source>
        <dbReference type="ARBA" id="ARBA00023002"/>
    </source>
</evidence>
<dbReference type="InterPro" id="IPR043143">
    <property type="entry name" value="Mal/L-sulf/L-lact_DH-like_NADP"/>
</dbReference>
<keyword evidence="4" id="KW-1185">Reference proteome</keyword>
<dbReference type="InterPro" id="IPR036111">
    <property type="entry name" value="Mal/L-sulfo/L-lacto_DH-like_sf"/>
</dbReference>
<dbReference type="PANTHER" id="PTHR11091:SF0">
    <property type="entry name" value="MALATE DEHYDROGENASE"/>
    <property type="match status" value="1"/>
</dbReference>
<dbReference type="Pfam" id="PF02615">
    <property type="entry name" value="Ldh_2"/>
    <property type="match status" value="1"/>
</dbReference>
<dbReference type="InterPro" id="IPR003767">
    <property type="entry name" value="Malate/L-lactate_DH-like"/>
</dbReference>
<gene>
    <name evidence="3" type="ORF">PPGU16_81170</name>
</gene>
<organism evidence="3 4">
    <name type="scientific">Paraburkholderia largidicola</name>
    <dbReference type="NCBI Taxonomy" id="3014751"/>
    <lineage>
        <taxon>Bacteria</taxon>
        <taxon>Pseudomonadati</taxon>
        <taxon>Pseudomonadota</taxon>
        <taxon>Betaproteobacteria</taxon>
        <taxon>Burkholderiales</taxon>
        <taxon>Burkholderiaceae</taxon>
        <taxon>Paraburkholderia</taxon>
    </lineage>
</organism>
<name>A0A7I8C581_9BURK</name>
<evidence type="ECO:0000256" key="1">
    <source>
        <dbReference type="ARBA" id="ARBA00006056"/>
    </source>
</evidence>
<evidence type="ECO:0000313" key="3">
    <source>
        <dbReference type="EMBL" id="BCF95050.1"/>
    </source>
</evidence>
<dbReference type="SUPFAM" id="SSF89733">
    <property type="entry name" value="L-sulfolactate dehydrogenase-like"/>
    <property type="match status" value="1"/>
</dbReference>